<dbReference type="GO" id="GO:0016787">
    <property type="term" value="F:hydrolase activity"/>
    <property type="evidence" value="ECO:0007669"/>
    <property type="project" value="UniProtKB-KW"/>
</dbReference>
<keyword evidence="4" id="KW-1185">Reference proteome</keyword>
<keyword evidence="3" id="KW-0378">Hydrolase</keyword>
<reference evidence="3 4" key="1">
    <citation type="submission" date="2016-06" db="EMBL/GenBank/DDBJ databases">
        <title>Complete genome sequence of a saline-alkali tolerant type strain Dietzia timorensis ID05-A0528T.</title>
        <authorList>
            <person name="Wu X."/>
        </authorList>
    </citation>
    <scope>NUCLEOTIDE SEQUENCE [LARGE SCALE GENOMIC DNA]</scope>
    <source>
        <strain evidence="3 4">ID05-A0528</strain>
    </source>
</reference>
<dbReference type="InterPro" id="IPR001110">
    <property type="entry name" value="UPF0012_CS"/>
</dbReference>
<dbReference type="SUPFAM" id="SSF56317">
    <property type="entry name" value="Carbon-nitrogen hydrolase"/>
    <property type="match status" value="1"/>
</dbReference>
<evidence type="ECO:0000313" key="3">
    <source>
        <dbReference type="EMBL" id="ANI93675.1"/>
    </source>
</evidence>
<evidence type="ECO:0000256" key="1">
    <source>
        <dbReference type="ARBA" id="ARBA00010613"/>
    </source>
</evidence>
<dbReference type="CDD" id="cd07581">
    <property type="entry name" value="nitrilase_3"/>
    <property type="match status" value="1"/>
</dbReference>
<dbReference type="InterPro" id="IPR036526">
    <property type="entry name" value="C-N_Hydrolase_sf"/>
</dbReference>
<dbReference type="PROSITE" id="PS50263">
    <property type="entry name" value="CN_HYDROLASE"/>
    <property type="match status" value="1"/>
</dbReference>
<dbReference type="Proteomes" id="UP000186104">
    <property type="component" value="Chromosome"/>
</dbReference>
<dbReference type="PANTHER" id="PTHR23088:SF27">
    <property type="entry name" value="DEAMINATED GLUTATHIONE AMIDASE"/>
    <property type="match status" value="1"/>
</dbReference>
<protein>
    <submittedName>
        <fullName evidence="3">UPF0012 hydrolase</fullName>
    </submittedName>
</protein>
<name>A0A173LN26_9ACTN</name>
<accession>A0A173LN26</accession>
<dbReference type="KEGG" id="dtm:BJL86_2915"/>
<dbReference type="AlphaFoldDB" id="A0A173LN26"/>
<organism evidence="3 4">
    <name type="scientific">Dietzia timorensis</name>
    <dbReference type="NCBI Taxonomy" id="499555"/>
    <lineage>
        <taxon>Bacteria</taxon>
        <taxon>Bacillati</taxon>
        <taxon>Actinomycetota</taxon>
        <taxon>Actinomycetes</taxon>
        <taxon>Mycobacteriales</taxon>
        <taxon>Dietziaceae</taxon>
        <taxon>Dietzia</taxon>
    </lineage>
</organism>
<dbReference type="Gene3D" id="3.60.110.10">
    <property type="entry name" value="Carbon-nitrogen hydrolase"/>
    <property type="match status" value="1"/>
</dbReference>
<gene>
    <name evidence="3" type="ORF">BJL86_2915</name>
</gene>
<comment type="similarity">
    <text evidence="1">Belongs to the carbon-nitrogen hydrolase superfamily. NIT1/NIT2 family.</text>
</comment>
<feature type="domain" description="CN hydrolase" evidence="2">
    <location>
        <begin position="1"/>
        <end position="257"/>
    </location>
</feature>
<evidence type="ECO:0000259" key="2">
    <source>
        <dbReference type="PROSITE" id="PS50263"/>
    </source>
</evidence>
<evidence type="ECO:0000313" key="4">
    <source>
        <dbReference type="Proteomes" id="UP000186104"/>
    </source>
</evidence>
<sequence length="277" mass="28550">MRIAAAQVISGADPRANSDVIRDYVARAAEQGARVVAFPEATMRAFGHGPLDEVAEELDGPWASEVGQIAREAGVVVMAGMFRPSGDGRVFNTYLVTGPAGSAASPGAGGDIHLGYDKIHLYDAFGFRESDTVAPGESTSVVEVDGVPIGLAVCYDIRFPGQFTTLANDGARLNILGASWGDGPGKVEQWQLLARARALDATTPLLAVGQGNPASEGREVTGAAPQGVGHSMLAGAKGEVLREASDGAELMIVDVDPDAAEDVRAAIPVLTGGRVTE</sequence>
<dbReference type="STRING" id="499555.BJL86_2915"/>
<dbReference type="PROSITE" id="PS01227">
    <property type="entry name" value="UPF0012"/>
    <property type="match status" value="1"/>
</dbReference>
<proteinExistence type="inferred from homology"/>
<dbReference type="EMBL" id="CP015961">
    <property type="protein sequence ID" value="ANI93675.1"/>
    <property type="molecule type" value="Genomic_DNA"/>
</dbReference>
<dbReference type="Pfam" id="PF00795">
    <property type="entry name" value="CN_hydrolase"/>
    <property type="match status" value="1"/>
</dbReference>
<dbReference type="PANTHER" id="PTHR23088">
    <property type="entry name" value="NITRILASE-RELATED"/>
    <property type="match status" value="1"/>
</dbReference>
<dbReference type="RefSeq" id="WP_067474165.1">
    <property type="nucleotide sequence ID" value="NZ_CP015961.1"/>
</dbReference>
<dbReference type="InterPro" id="IPR003010">
    <property type="entry name" value="C-N_Hydrolase"/>
</dbReference>
<dbReference type="OrthoDB" id="9811121at2"/>